<protein>
    <submittedName>
        <fullName evidence="1">Uncharacterized protein</fullName>
    </submittedName>
</protein>
<feature type="non-terminal residue" evidence="1">
    <location>
        <position position="43"/>
    </location>
</feature>
<organism evidence="1 2">
    <name type="scientific">Acetonema longum DSM 6540</name>
    <dbReference type="NCBI Taxonomy" id="1009370"/>
    <lineage>
        <taxon>Bacteria</taxon>
        <taxon>Bacillati</taxon>
        <taxon>Bacillota</taxon>
        <taxon>Negativicutes</taxon>
        <taxon>Acetonemataceae</taxon>
        <taxon>Acetonema</taxon>
    </lineage>
</organism>
<name>F7NLH9_9FIRM</name>
<comment type="caution">
    <text evidence="1">The sequence shown here is derived from an EMBL/GenBank/DDBJ whole genome shotgun (WGS) entry which is preliminary data.</text>
</comment>
<reference evidence="1 2" key="1">
    <citation type="journal article" date="2011" name="EMBO J.">
        <title>Structural diversity of bacterial flagellar motors.</title>
        <authorList>
            <person name="Chen S."/>
            <person name="Beeby M."/>
            <person name="Murphy G.E."/>
            <person name="Leadbetter J.R."/>
            <person name="Hendrixson D.R."/>
            <person name="Briegel A."/>
            <person name="Li Z."/>
            <person name="Shi J."/>
            <person name="Tocheva E.I."/>
            <person name="Muller A."/>
            <person name="Dobro M.J."/>
            <person name="Jensen G.J."/>
        </authorList>
    </citation>
    <scope>NUCLEOTIDE SEQUENCE [LARGE SCALE GENOMIC DNA]</scope>
    <source>
        <strain evidence="1 2">DSM 6540</strain>
    </source>
</reference>
<keyword evidence="2" id="KW-1185">Reference proteome</keyword>
<proteinExistence type="predicted"/>
<evidence type="ECO:0000313" key="2">
    <source>
        <dbReference type="Proteomes" id="UP000003240"/>
    </source>
</evidence>
<gene>
    <name evidence="1" type="ORF">ALO_14757</name>
</gene>
<dbReference type="Proteomes" id="UP000003240">
    <property type="component" value="Unassembled WGS sequence"/>
</dbReference>
<evidence type="ECO:0000313" key="1">
    <source>
        <dbReference type="EMBL" id="EGO63103.1"/>
    </source>
</evidence>
<sequence length="43" mass="4969">MLKQQPKQLSLYSILYEKIPNDHILKAINNAVDLNFINQQLAS</sequence>
<dbReference type="EMBL" id="AFGF01000134">
    <property type="protein sequence ID" value="EGO63103.1"/>
    <property type="molecule type" value="Genomic_DNA"/>
</dbReference>
<dbReference type="AlphaFoldDB" id="F7NLH9"/>
<accession>F7NLH9</accession>